<sequence>MNRKLLMFSCLLALVACAPAPSNTREPSAAASAEFSVTGAEELVLAVVMSKVEVLDVSETDAAGEGTLSFSMSEMDGRGIMMSIQSQLPQTVKFDLYMVDAQGKRHYTSSCPVMAGGGLYEMWPHPIPRIIVTNLRVLEDGESMVCR</sequence>
<proteinExistence type="predicted"/>
<dbReference type="OrthoDB" id="8480087at2"/>
<dbReference type="PROSITE" id="PS51257">
    <property type="entry name" value="PROKAR_LIPOPROTEIN"/>
    <property type="match status" value="1"/>
</dbReference>
<dbReference type="Proteomes" id="UP000066624">
    <property type="component" value="Chromosome"/>
</dbReference>
<dbReference type="AlphaFoldDB" id="A0A0K0XU43"/>
<gene>
    <name evidence="1" type="ORF">WM2015_771</name>
</gene>
<keyword evidence="2" id="KW-1185">Reference proteome</keyword>
<evidence type="ECO:0000313" key="1">
    <source>
        <dbReference type="EMBL" id="AKS41152.1"/>
    </source>
</evidence>
<dbReference type="EMBL" id="CP012154">
    <property type="protein sequence ID" value="AKS41152.1"/>
    <property type="molecule type" value="Genomic_DNA"/>
</dbReference>
<dbReference type="RefSeq" id="WP_156200822.1">
    <property type="nucleotide sequence ID" value="NZ_CP012154.1"/>
</dbReference>
<reference evidence="1 2" key="1">
    <citation type="submission" date="2015-07" db="EMBL/GenBank/DDBJ databases">
        <authorList>
            <person name="Noorani M."/>
        </authorList>
    </citation>
    <scope>NUCLEOTIDE SEQUENCE [LARGE SCALE GENOMIC DNA]</scope>
    <source>
        <strain evidence="1 2">KCTC 42284</strain>
    </source>
</reference>
<organism evidence="1 2">
    <name type="scientific">Wenzhouxiangella marina</name>
    <dbReference type="NCBI Taxonomy" id="1579979"/>
    <lineage>
        <taxon>Bacteria</taxon>
        <taxon>Pseudomonadati</taxon>
        <taxon>Pseudomonadota</taxon>
        <taxon>Gammaproteobacteria</taxon>
        <taxon>Chromatiales</taxon>
        <taxon>Wenzhouxiangellaceae</taxon>
        <taxon>Wenzhouxiangella</taxon>
    </lineage>
</organism>
<dbReference type="KEGG" id="wma:WM2015_771"/>
<accession>A0A0K0XU43</accession>
<evidence type="ECO:0000313" key="2">
    <source>
        <dbReference type="Proteomes" id="UP000066624"/>
    </source>
</evidence>
<protein>
    <submittedName>
        <fullName evidence="1">Uncharacterized protein</fullName>
    </submittedName>
</protein>
<name>A0A0K0XU43_9GAMM</name>
<dbReference type="STRING" id="1579979.WM2015_771"/>